<evidence type="ECO:0000313" key="2">
    <source>
        <dbReference type="Proteomes" id="UP000003045"/>
    </source>
</evidence>
<accession>E0QTY0</accession>
<sequence>MNNCLRSKEVGDDGADGVAFDSETIVAPRVARRSQKADIQAVIR</sequence>
<dbReference type="Proteomes" id="UP000003045">
    <property type="component" value="Unassembled WGS sequence"/>
</dbReference>
<dbReference type="STRING" id="871571.HMPREF0580_2345"/>
<protein>
    <submittedName>
        <fullName evidence="1">Uncharacterized protein</fullName>
    </submittedName>
</protein>
<gene>
    <name evidence="1" type="ORF">HMPREF0580_2345</name>
</gene>
<proteinExistence type="predicted"/>
<comment type="caution">
    <text evidence="1">The sequence shown here is derived from an EMBL/GenBank/DDBJ whole genome shotgun (WGS) entry which is preliminary data.</text>
</comment>
<reference evidence="1" key="1">
    <citation type="submission" date="2010-08" db="EMBL/GenBank/DDBJ databases">
        <authorList>
            <person name="Muzny D."/>
            <person name="Qin X."/>
            <person name="Deng J."/>
            <person name="Jiang H."/>
            <person name="Liu Y."/>
            <person name="Qu J."/>
            <person name="Song X.-Z."/>
            <person name="Zhang L."/>
            <person name="Thornton R."/>
            <person name="Coyle M."/>
            <person name="Francisco L."/>
            <person name="Jackson L."/>
            <person name="Javaid M."/>
            <person name="Korchina V."/>
            <person name="Kovar C."/>
            <person name="Mata R."/>
            <person name="Mathew T."/>
            <person name="Ngo R."/>
            <person name="Nguyen L."/>
            <person name="Nguyen N."/>
            <person name="Okwuonu G."/>
            <person name="Ongeri F."/>
            <person name="Pham C."/>
            <person name="Simmons D."/>
            <person name="Wilczek-Boney K."/>
            <person name="Hale W."/>
            <person name="Jakkamsetti A."/>
            <person name="Pham P."/>
            <person name="Ruth R."/>
            <person name="San Lucas F."/>
            <person name="Warren J."/>
            <person name="Zhang J."/>
            <person name="Zhao Z."/>
            <person name="Zhou C."/>
            <person name="Zhu D."/>
            <person name="Lee S."/>
            <person name="Bess C."/>
            <person name="Blankenburg K."/>
            <person name="Forbes L."/>
            <person name="Fu Q."/>
            <person name="Gubbala S."/>
            <person name="Hirani K."/>
            <person name="Jayaseelan J.C."/>
            <person name="Lara F."/>
            <person name="Munidasa M."/>
            <person name="Palculict T."/>
            <person name="Patil S."/>
            <person name="Pu L.-L."/>
            <person name="Saada N."/>
            <person name="Tang L."/>
            <person name="Weissenberger G."/>
            <person name="Zhu Y."/>
            <person name="Hemphill L."/>
            <person name="Shang Y."/>
            <person name="Youmans B."/>
            <person name="Ayvaz T."/>
            <person name="Ross M."/>
            <person name="Santibanez J."/>
            <person name="Aqrawi P."/>
            <person name="Gross S."/>
            <person name="Joshi V."/>
            <person name="Fowler G."/>
            <person name="Nazareth L."/>
            <person name="Reid J."/>
            <person name="Worley K."/>
            <person name="Petrosino J."/>
            <person name="Highlander S."/>
            <person name="Gibbs R."/>
        </authorList>
    </citation>
    <scope>NUCLEOTIDE SEQUENCE [LARGE SCALE GENOMIC DNA]</scope>
    <source>
        <strain evidence="1">ATCC 35239</strain>
    </source>
</reference>
<dbReference type="EMBL" id="AEET01000049">
    <property type="protein sequence ID" value="EFM44981.1"/>
    <property type="molecule type" value="Genomic_DNA"/>
</dbReference>
<dbReference type="AlphaFoldDB" id="E0QTY0"/>
<evidence type="ECO:0000313" key="1">
    <source>
        <dbReference type="EMBL" id="EFM44981.1"/>
    </source>
</evidence>
<dbReference type="HOGENOM" id="CLU_3218732_0_0_11"/>
<keyword evidence="2" id="KW-1185">Reference proteome</keyword>
<name>E0QTY0_9ACTO</name>
<organism evidence="1 2">
    <name type="scientific">Mobiluncus mulieris ATCC 35239</name>
    <dbReference type="NCBI Taxonomy" id="871571"/>
    <lineage>
        <taxon>Bacteria</taxon>
        <taxon>Bacillati</taxon>
        <taxon>Actinomycetota</taxon>
        <taxon>Actinomycetes</taxon>
        <taxon>Actinomycetales</taxon>
        <taxon>Actinomycetaceae</taxon>
        <taxon>Mobiluncus</taxon>
    </lineage>
</organism>